<dbReference type="PANTHER" id="PTHR33096">
    <property type="entry name" value="CXC2 DOMAIN-CONTAINING PROTEIN"/>
    <property type="match status" value="1"/>
</dbReference>
<name>M2QH52_CERS8</name>
<gene>
    <name evidence="2" type="ORF">CERSUDRAFT_52053</name>
</gene>
<dbReference type="HOGENOM" id="CLU_003703_12_0_1"/>
<feature type="domain" description="CxC2-like cysteine cluster KDZ transposase-associated" evidence="1">
    <location>
        <begin position="84"/>
        <end position="137"/>
    </location>
</feature>
<accession>M2QH52</accession>
<evidence type="ECO:0000313" key="3">
    <source>
        <dbReference type="Proteomes" id="UP000016930"/>
    </source>
</evidence>
<organism evidence="2 3">
    <name type="scientific">Ceriporiopsis subvermispora (strain B)</name>
    <name type="common">White-rot fungus</name>
    <name type="synonym">Gelatoporia subvermispora</name>
    <dbReference type="NCBI Taxonomy" id="914234"/>
    <lineage>
        <taxon>Eukaryota</taxon>
        <taxon>Fungi</taxon>
        <taxon>Dikarya</taxon>
        <taxon>Basidiomycota</taxon>
        <taxon>Agaricomycotina</taxon>
        <taxon>Agaricomycetes</taxon>
        <taxon>Polyporales</taxon>
        <taxon>Gelatoporiaceae</taxon>
        <taxon>Gelatoporia</taxon>
    </lineage>
</organism>
<protein>
    <recommendedName>
        <fullName evidence="1">CxC2-like cysteine cluster KDZ transposase-associated domain-containing protein</fullName>
    </recommendedName>
</protein>
<dbReference type="EMBL" id="KB445798">
    <property type="protein sequence ID" value="EMD36363.1"/>
    <property type="molecule type" value="Genomic_DNA"/>
</dbReference>
<proteinExistence type="predicted"/>
<dbReference type="Proteomes" id="UP000016930">
    <property type="component" value="Unassembled WGS sequence"/>
</dbReference>
<dbReference type="Pfam" id="PF18803">
    <property type="entry name" value="CxC2"/>
    <property type="match status" value="1"/>
</dbReference>
<dbReference type="PANTHER" id="PTHR33096:SF1">
    <property type="entry name" value="CXC1-LIKE CYSTEINE CLUSTER ASSOCIATED WITH KDZ TRANSPOSASES DOMAIN-CONTAINING PROTEIN"/>
    <property type="match status" value="1"/>
</dbReference>
<dbReference type="Pfam" id="PF18758">
    <property type="entry name" value="KDZ"/>
    <property type="match status" value="1"/>
</dbReference>
<keyword evidence="3" id="KW-1185">Reference proteome</keyword>
<evidence type="ECO:0000313" key="2">
    <source>
        <dbReference type="EMBL" id="EMD36363.1"/>
    </source>
</evidence>
<evidence type="ECO:0000259" key="1">
    <source>
        <dbReference type="Pfam" id="PF18803"/>
    </source>
</evidence>
<sequence>MADGGAGAYRCTDCVLPPLLCSGCTVQGHKHNPFHRQEKWDVGKACWIRQTLGELGLVINLWHRGDRCLAALPDARRVTVVHNALQLIAHGLWPGTWEKPATVFTVEVLKDFHLMSLQAQITAQDFYQYLRRRTDNTSAHHEIRKTQDRYRELLFATQEFIWLRAVKRAGAEPIRGMASASLAILCPSCPQPGMNLEPTWRARPEAMRYLEALYTTMDGNFQQNQREKPSDPNDFALSEGAAYFADTDDFKIYQADLGPLEREVRDLATVIAWQMIACVDRRVRYGGRVSGTVGLSCARHMFVLPGGGVDLQKGERFANVDFATISGLQRWMQCLLLIAGYDINCQYRKNFEKRMEWFRAHQDRLRSIRHARFPMTLSVIGKFHLPAHTASCRYKFSYYWMPGAAMTDGEAPERIWAVLNSLACRTREMAVGHRHDIINDHHSDMNVRRTHDMGEC</sequence>
<reference evidence="2 3" key="1">
    <citation type="journal article" date="2012" name="Proc. Natl. Acad. Sci. U.S.A.">
        <title>Comparative genomics of Ceriporiopsis subvermispora and Phanerochaete chrysosporium provide insight into selective ligninolysis.</title>
        <authorList>
            <person name="Fernandez-Fueyo E."/>
            <person name="Ruiz-Duenas F.J."/>
            <person name="Ferreira P."/>
            <person name="Floudas D."/>
            <person name="Hibbett D.S."/>
            <person name="Canessa P."/>
            <person name="Larrondo L.F."/>
            <person name="James T.Y."/>
            <person name="Seelenfreund D."/>
            <person name="Lobos S."/>
            <person name="Polanco R."/>
            <person name="Tello M."/>
            <person name="Honda Y."/>
            <person name="Watanabe T."/>
            <person name="Watanabe T."/>
            <person name="Ryu J.S."/>
            <person name="Kubicek C.P."/>
            <person name="Schmoll M."/>
            <person name="Gaskell J."/>
            <person name="Hammel K.E."/>
            <person name="St John F.J."/>
            <person name="Vanden Wymelenberg A."/>
            <person name="Sabat G."/>
            <person name="Splinter BonDurant S."/>
            <person name="Syed K."/>
            <person name="Yadav J.S."/>
            <person name="Doddapaneni H."/>
            <person name="Subramanian V."/>
            <person name="Lavin J.L."/>
            <person name="Oguiza J.A."/>
            <person name="Perez G."/>
            <person name="Pisabarro A.G."/>
            <person name="Ramirez L."/>
            <person name="Santoyo F."/>
            <person name="Master E."/>
            <person name="Coutinho P.M."/>
            <person name="Henrissat B."/>
            <person name="Lombard V."/>
            <person name="Magnuson J.K."/>
            <person name="Kuees U."/>
            <person name="Hori C."/>
            <person name="Igarashi K."/>
            <person name="Samejima M."/>
            <person name="Held B.W."/>
            <person name="Barry K.W."/>
            <person name="LaButti K.M."/>
            <person name="Lapidus A."/>
            <person name="Lindquist E.A."/>
            <person name="Lucas S.M."/>
            <person name="Riley R."/>
            <person name="Salamov A.A."/>
            <person name="Hoffmeister D."/>
            <person name="Schwenk D."/>
            <person name="Hadar Y."/>
            <person name="Yarden O."/>
            <person name="de Vries R.P."/>
            <person name="Wiebenga A."/>
            <person name="Stenlid J."/>
            <person name="Eastwood D."/>
            <person name="Grigoriev I.V."/>
            <person name="Berka R.M."/>
            <person name="Blanchette R.A."/>
            <person name="Kersten P."/>
            <person name="Martinez A.T."/>
            <person name="Vicuna R."/>
            <person name="Cullen D."/>
        </authorList>
    </citation>
    <scope>NUCLEOTIDE SEQUENCE [LARGE SCALE GENOMIC DNA]</scope>
    <source>
        <strain evidence="2 3">B</strain>
    </source>
</reference>
<dbReference type="AlphaFoldDB" id="M2QH52"/>
<dbReference type="OrthoDB" id="2742161at2759"/>
<dbReference type="InterPro" id="IPR040521">
    <property type="entry name" value="KDZ"/>
</dbReference>
<dbReference type="InterPro" id="IPR041457">
    <property type="entry name" value="CxC2_KDZ-assoc"/>
</dbReference>